<keyword evidence="4 5" id="KW-0408">Iron</keyword>
<dbReference type="PROSITE" id="PS00086">
    <property type="entry name" value="CYTOCHROME_P450"/>
    <property type="match status" value="1"/>
</dbReference>
<dbReference type="InterPro" id="IPR002403">
    <property type="entry name" value="Cyt_P450_E_grp-IV"/>
</dbReference>
<feature type="binding site" description="axial binding residue" evidence="5">
    <location>
        <position position="463"/>
    </location>
    <ligand>
        <name>heme</name>
        <dbReference type="ChEBI" id="CHEBI:30413"/>
    </ligand>
    <ligandPart>
        <name>Fe</name>
        <dbReference type="ChEBI" id="CHEBI:18248"/>
    </ligandPart>
</feature>
<dbReference type="InterPro" id="IPR036396">
    <property type="entry name" value="Cyt_P450_sf"/>
</dbReference>
<keyword evidence="9" id="KW-1185">Reference proteome</keyword>
<dbReference type="Proteomes" id="UP000696280">
    <property type="component" value="Unassembled WGS sequence"/>
</dbReference>
<evidence type="ECO:0000256" key="3">
    <source>
        <dbReference type="ARBA" id="ARBA00022723"/>
    </source>
</evidence>
<proteinExistence type="inferred from homology"/>
<evidence type="ECO:0000256" key="5">
    <source>
        <dbReference type="PIRSR" id="PIRSR602403-1"/>
    </source>
</evidence>
<protein>
    <recommendedName>
        <fullName evidence="10">Cytochrome P450</fullName>
    </recommendedName>
</protein>
<keyword evidence="7" id="KW-0472">Membrane</keyword>
<name>A0A9N9PMM4_9HELO</name>
<dbReference type="PRINTS" id="PR00465">
    <property type="entry name" value="EP450IV"/>
</dbReference>
<gene>
    <name evidence="8" type="ORF">HYFRA_00001971</name>
</gene>
<evidence type="ECO:0000256" key="1">
    <source>
        <dbReference type="ARBA" id="ARBA00001971"/>
    </source>
</evidence>
<comment type="caution">
    <text evidence="8">The sequence shown here is derived from an EMBL/GenBank/DDBJ whole genome shotgun (WGS) entry which is preliminary data.</text>
</comment>
<dbReference type="InterPro" id="IPR017972">
    <property type="entry name" value="Cyt_P450_CS"/>
</dbReference>
<keyword evidence="7" id="KW-1133">Transmembrane helix</keyword>
<evidence type="ECO:0000256" key="4">
    <source>
        <dbReference type="ARBA" id="ARBA00023004"/>
    </source>
</evidence>
<dbReference type="InterPro" id="IPR050121">
    <property type="entry name" value="Cytochrome_P450_monoxygenase"/>
</dbReference>
<evidence type="ECO:0008006" key="10">
    <source>
        <dbReference type="Google" id="ProtNLM"/>
    </source>
</evidence>
<evidence type="ECO:0000256" key="2">
    <source>
        <dbReference type="ARBA" id="ARBA00010617"/>
    </source>
</evidence>
<dbReference type="InterPro" id="IPR001128">
    <property type="entry name" value="Cyt_P450"/>
</dbReference>
<dbReference type="OrthoDB" id="3934656at2759"/>
<evidence type="ECO:0000256" key="6">
    <source>
        <dbReference type="RuleBase" id="RU000461"/>
    </source>
</evidence>
<feature type="transmembrane region" description="Helical" evidence="7">
    <location>
        <begin position="20"/>
        <end position="38"/>
    </location>
</feature>
<dbReference type="EMBL" id="CAJVRL010000001">
    <property type="protein sequence ID" value="CAG8948848.1"/>
    <property type="molecule type" value="Genomic_DNA"/>
</dbReference>
<dbReference type="SUPFAM" id="SSF48264">
    <property type="entry name" value="Cytochrome P450"/>
    <property type="match status" value="1"/>
</dbReference>
<accession>A0A9N9PMM4</accession>
<dbReference type="Gene3D" id="1.10.630.10">
    <property type="entry name" value="Cytochrome P450"/>
    <property type="match status" value="1"/>
</dbReference>
<keyword evidence="6" id="KW-0503">Monooxygenase</keyword>
<keyword evidence="5 6" id="KW-0349">Heme</keyword>
<dbReference type="PANTHER" id="PTHR24305:SF85">
    <property type="entry name" value="P450, PUTATIVE (EUROFUNG)-RELATED"/>
    <property type="match status" value="1"/>
</dbReference>
<organism evidence="8 9">
    <name type="scientific">Hymenoscyphus fraxineus</name>
    <dbReference type="NCBI Taxonomy" id="746836"/>
    <lineage>
        <taxon>Eukaryota</taxon>
        <taxon>Fungi</taxon>
        <taxon>Dikarya</taxon>
        <taxon>Ascomycota</taxon>
        <taxon>Pezizomycotina</taxon>
        <taxon>Leotiomycetes</taxon>
        <taxon>Helotiales</taxon>
        <taxon>Helotiaceae</taxon>
        <taxon>Hymenoscyphus</taxon>
    </lineage>
</organism>
<dbReference type="GO" id="GO:0004497">
    <property type="term" value="F:monooxygenase activity"/>
    <property type="evidence" value="ECO:0007669"/>
    <property type="project" value="UniProtKB-KW"/>
</dbReference>
<sequence length="525" mass="60211">MFLQRVQQFILPDTLNTFIMSYYIFALLVLIILSKGLYNRYLHPLRNFPGPFWGGISDFYLVYMIASVPTYGLDLHAQYGPVVRLSPNLLSFSDPKLLPVVYHRYADKPQFYGSWMFGHTEAMFQSLKHQDHYAKKKLVAPCCSMTAMKQFHETKISERVVELCECMGERAANNGSIDFSEHLRWFLSDTWSHLVYGRPLGWVKKGADIKGLIDSLTGVYGLSASAAVMPWLMPLFRHPFLRKHVWCYTNTFKNMANLYSHFDEMIDNRNALVKKDGERLFFDGLEPSLNPNEYQYTRNDLKAEIITFTAATLDGAAAAISPFIDNMLQHPEHFARVVAEIETADRAGKLSSPCVTYEETLELPFFMACIKETLRRDSPAQTILPRIVSSPGYDLPNGMYIPPGAHMGASPFIIHRSAEIFGASPDCFVPSRWIIGEGRDVTEASIKRMEKYGMWWGYGDRECAGKYYAVMEFQKLVVEMLRRFEIKSAVAEGEDRFLHKRWAVGMFWGQMLSLKQKEFGEKLVH</sequence>
<evidence type="ECO:0000313" key="9">
    <source>
        <dbReference type="Proteomes" id="UP000696280"/>
    </source>
</evidence>
<keyword evidence="7" id="KW-0812">Transmembrane</keyword>
<dbReference type="GO" id="GO:0005506">
    <property type="term" value="F:iron ion binding"/>
    <property type="evidence" value="ECO:0007669"/>
    <property type="project" value="InterPro"/>
</dbReference>
<dbReference type="GO" id="GO:0020037">
    <property type="term" value="F:heme binding"/>
    <property type="evidence" value="ECO:0007669"/>
    <property type="project" value="InterPro"/>
</dbReference>
<dbReference type="AlphaFoldDB" id="A0A9N9PMM4"/>
<keyword evidence="6" id="KW-0560">Oxidoreductase</keyword>
<comment type="cofactor">
    <cofactor evidence="1 5">
        <name>heme</name>
        <dbReference type="ChEBI" id="CHEBI:30413"/>
    </cofactor>
</comment>
<evidence type="ECO:0000313" key="8">
    <source>
        <dbReference type="EMBL" id="CAG8948848.1"/>
    </source>
</evidence>
<reference evidence="8" key="1">
    <citation type="submission" date="2021-07" db="EMBL/GenBank/DDBJ databases">
        <authorList>
            <person name="Durling M."/>
        </authorList>
    </citation>
    <scope>NUCLEOTIDE SEQUENCE</scope>
</reference>
<keyword evidence="3 5" id="KW-0479">Metal-binding</keyword>
<dbReference type="PANTHER" id="PTHR24305">
    <property type="entry name" value="CYTOCHROME P450"/>
    <property type="match status" value="1"/>
</dbReference>
<comment type="similarity">
    <text evidence="2 6">Belongs to the cytochrome P450 family.</text>
</comment>
<dbReference type="GO" id="GO:0016705">
    <property type="term" value="F:oxidoreductase activity, acting on paired donors, with incorporation or reduction of molecular oxygen"/>
    <property type="evidence" value="ECO:0007669"/>
    <property type="project" value="InterPro"/>
</dbReference>
<dbReference type="Pfam" id="PF00067">
    <property type="entry name" value="p450"/>
    <property type="match status" value="1"/>
</dbReference>
<evidence type="ECO:0000256" key="7">
    <source>
        <dbReference type="SAM" id="Phobius"/>
    </source>
</evidence>